<evidence type="ECO:0000256" key="1">
    <source>
        <dbReference type="ARBA" id="ARBA00022499"/>
    </source>
</evidence>
<dbReference type="SMART" id="SM00213">
    <property type="entry name" value="UBQ"/>
    <property type="match status" value="4"/>
</dbReference>
<evidence type="ECO:0000313" key="5">
    <source>
        <dbReference type="Proteomes" id="UP000245207"/>
    </source>
</evidence>
<dbReference type="GO" id="GO:0003729">
    <property type="term" value="F:mRNA binding"/>
    <property type="evidence" value="ECO:0007669"/>
    <property type="project" value="UniProtKB-ARBA"/>
</dbReference>
<evidence type="ECO:0000259" key="3">
    <source>
        <dbReference type="PROSITE" id="PS50053"/>
    </source>
</evidence>
<proteinExistence type="predicted"/>
<dbReference type="SUPFAM" id="SSF54236">
    <property type="entry name" value="Ubiquitin-like"/>
    <property type="match status" value="4"/>
</dbReference>
<comment type="caution">
    <text evidence="4">The sequence shown here is derived from an EMBL/GenBank/DDBJ whole genome shotgun (WGS) entry which is preliminary data.</text>
</comment>
<dbReference type="InterPro" id="IPR000626">
    <property type="entry name" value="Ubiquitin-like_dom"/>
</dbReference>
<name>A0A2U1L8U8_ARTAN</name>
<dbReference type="OrthoDB" id="1641503at2759"/>
<evidence type="ECO:0000313" key="4">
    <source>
        <dbReference type="EMBL" id="PWA45381.1"/>
    </source>
</evidence>
<dbReference type="PROSITE" id="PS50053">
    <property type="entry name" value="UBIQUITIN_2"/>
    <property type="match status" value="4"/>
</dbReference>
<dbReference type="Proteomes" id="UP000245207">
    <property type="component" value="Unassembled WGS sequence"/>
</dbReference>
<dbReference type="EMBL" id="PKPP01010787">
    <property type="protein sequence ID" value="PWA45381.1"/>
    <property type="molecule type" value="Genomic_DNA"/>
</dbReference>
<feature type="domain" description="Ubiquitin-like" evidence="3">
    <location>
        <begin position="180"/>
        <end position="270"/>
    </location>
</feature>
<keyword evidence="5" id="KW-1185">Reference proteome</keyword>
<dbReference type="PANTHER" id="PTHR10666">
    <property type="entry name" value="UBIQUITIN"/>
    <property type="match status" value="1"/>
</dbReference>
<dbReference type="Gene3D" id="3.10.20.90">
    <property type="entry name" value="Phosphatidylinositol 3-kinase Catalytic Subunit, Chain A, domain 1"/>
    <property type="match status" value="4"/>
</dbReference>
<dbReference type="Pfam" id="PF00240">
    <property type="entry name" value="ubiquitin"/>
    <property type="match status" value="3"/>
</dbReference>
<dbReference type="PRINTS" id="PR00348">
    <property type="entry name" value="UBIQUITIN"/>
</dbReference>
<feature type="domain" description="Ubiquitin-like" evidence="3">
    <location>
        <begin position="273"/>
        <end position="349"/>
    </location>
</feature>
<dbReference type="InterPro" id="IPR019956">
    <property type="entry name" value="Ubiquitin_dom"/>
</dbReference>
<keyword evidence="2" id="KW-0832">Ubl conjugation</keyword>
<accession>A0A2U1L8U8</accession>
<keyword evidence="1" id="KW-1017">Isopeptide bond</keyword>
<dbReference type="FunFam" id="3.10.20.90:FF:000205">
    <property type="entry name" value="2'-5'-oligoadenylate synthase-like protein 2"/>
    <property type="match status" value="1"/>
</dbReference>
<dbReference type="InterPro" id="IPR029071">
    <property type="entry name" value="Ubiquitin-like_domsf"/>
</dbReference>
<dbReference type="STRING" id="35608.A0A2U1L8U8"/>
<gene>
    <name evidence="4" type="ORF">CTI12_AA515380</name>
</gene>
<organism evidence="4 5">
    <name type="scientific">Artemisia annua</name>
    <name type="common">Sweet wormwood</name>
    <dbReference type="NCBI Taxonomy" id="35608"/>
    <lineage>
        <taxon>Eukaryota</taxon>
        <taxon>Viridiplantae</taxon>
        <taxon>Streptophyta</taxon>
        <taxon>Embryophyta</taxon>
        <taxon>Tracheophyta</taxon>
        <taxon>Spermatophyta</taxon>
        <taxon>Magnoliopsida</taxon>
        <taxon>eudicotyledons</taxon>
        <taxon>Gunneridae</taxon>
        <taxon>Pentapetalae</taxon>
        <taxon>asterids</taxon>
        <taxon>campanulids</taxon>
        <taxon>Asterales</taxon>
        <taxon>Asteraceae</taxon>
        <taxon>Asteroideae</taxon>
        <taxon>Anthemideae</taxon>
        <taxon>Artemisiinae</taxon>
        <taxon>Artemisia</taxon>
    </lineage>
</organism>
<feature type="domain" description="Ubiquitin-like" evidence="3">
    <location>
        <begin position="106"/>
        <end position="179"/>
    </location>
</feature>
<dbReference type="InterPro" id="IPR050158">
    <property type="entry name" value="Ubiquitin_ubiquitin-like"/>
</dbReference>
<feature type="domain" description="Ubiquitin-like" evidence="3">
    <location>
        <begin position="30"/>
        <end position="105"/>
    </location>
</feature>
<dbReference type="AlphaFoldDB" id="A0A2U1L8U8"/>
<sequence length="349" mass="39913">MANYSSSRKRMRHADSNSDNLSDFEDDEINNIYVKTHNGNILSLKVESSDTIFDVKAKIRDIIGIPHDEQALIFNATILEDSVTLAYFYIKNDSTITLMLKSSGLVPIFINRQNGMRLCSLKVKLSDTIGNVKAKIPHIDCDYEALIFNEMVLDESCALADFNIKNGSTLTLMRKSMTPMKIFIKTLTRMTISLYVKPSDTIGKVKTELESWHRDHIVKPWDRIPIDKPKPFPIDKQVLIFDEMVLDDRGSLLDFQIKNGSTLTLMRKSRRLLHIFVKTNNGKTFSIEVNPLDTVANLKARLNDEEDMPVPSDQQVLIFEGRRLKDNHTLSEYNIQNESILDCMFTFIG</sequence>
<evidence type="ECO:0000256" key="2">
    <source>
        <dbReference type="ARBA" id="ARBA00022843"/>
    </source>
</evidence>
<reference evidence="4 5" key="1">
    <citation type="journal article" date="2018" name="Mol. Plant">
        <title>The genome of Artemisia annua provides insight into the evolution of Asteraceae family and artemisinin biosynthesis.</title>
        <authorList>
            <person name="Shen Q."/>
            <person name="Zhang L."/>
            <person name="Liao Z."/>
            <person name="Wang S."/>
            <person name="Yan T."/>
            <person name="Shi P."/>
            <person name="Liu M."/>
            <person name="Fu X."/>
            <person name="Pan Q."/>
            <person name="Wang Y."/>
            <person name="Lv Z."/>
            <person name="Lu X."/>
            <person name="Zhang F."/>
            <person name="Jiang W."/>
            <person name="Ma Y."/>
            <person name="Chen M."/>
            <person name="Hao X."/>
            <person name="Li L."/>
            <person name="Tang Y."/>
            <person name="Lv G."/>
            <person name="Zhou Y."/>
            <person name="Sun X."/>
            <person name="Brodelius P.E."/>
            <person name="Rose J.K.C."/>
            <person name="Tang K."/>
        </authorList>
    </citation>
    <scope>NUCLEOTIDE SEQUENCE [LARGE SCALE GENOMIC DNA]</scope>
    <source>
        <strain evidence="5">cv. Huhao1</strain>
        <tissue evidence="4">Leaf</tissue>
    </source>
</reference>
<protein>
    <submittedName>
        <fullName evidence="4">Polyubiquitin-B</fullName>
    </submittedName>
</protein>